<name>A0A1T2XAC7_9BACL</name>
<dbReference type="RefSeq" id="WP_078499871.1">
    <property type="nucleotide sequence ID" value="NZ_MSZX01000006.1"/>
</dbReference>
<dbReference type="PROSITE" id="PS50987">
    <property type="entry name" value="HTH_ARSR_2"/>
    <property type="match status" value="1"/>
</dbReference>
<dbReference type="SUPFAM" id="SSF46785">
    <property type="entry name" value="Winged helix' DNA-binding domain"/>
    <property type="match status" value="1"/>
</dbReference>
<dbReference type="InterPro" id="IPR051081">
    <property type="entry name" value="HTH_MetalResp_TranReg"/>
</dbReference>
<dbReference type="Proteomes" id="UP000190188">
    <property type="component" value="Unassembled WGS sequence"/>
</dbReference>
<dbReference type="PANTHER" id="PTHR33154">
    <property type="entry name" value="TRANSCRIPTIONAL REGULATOR, ARSR FAMILY"/>
    <property type="match status" value="1"/>
</dbReference>
<keyword evidence="2" id="KW-0238">DNA-binding</keyword>
<dbReference type="NCBIfam" id="NF033788">
    <property type="entry name" value="HTH_metalloreg"/>
    <property type="match status" value="1"/>
</dbReference>
<dbReference type="Gene3D" id="1.10.10.10">
    <property type="entry name" value="Winged helix-like DNA-binding domain superfamily/Winged helix DNA-binding domain"/>
    <property type="match status" value="1"/>
</dbReference>
<keyword evidence="6" id="KW-1185">Reference proteome</keyword>
<evidence type="ECO:0000313" key="6">
    <source>
        <dbReference type="Proteomes" id="UP000190188"/>
    </source>
</evidence>
<feature type="domain" description="HTH arsR-type" evidence="4">
    <location>
        <begin position="1"/>
        <end position="87"/>
    </location>
</feature>
<dbReference type="InterPro" id="IPR036390">
    <property type="entry name" value="WH_DNA-bd_sf"/>
</dbReference>
<keyword evidence="3" id="KW-0804">Transcription</keyword>
<protein>
    <recommendedName>
        <fullName evidence="4">HTH arsR-type domain-containing protein</fullName>
    </recommendedName>
</protein>
<dbReference type="SMART" id="SM00418">
    <property type="entry name" value="HTH_ARSR"/>
    <property type="match status" value="1"/>
</dbReference>
<dbReference type="EMBL" id="MSZX01000006">
    <property type="protein sequence ID" value="OPA76847.1"/>
    <property type="molecule type" value="Genomic_DNA"/>
</dbReference>
<dbReference type="STRING" id="1324314.BVG16_16975"/>
<dbReference type="OrthoDB" id="9799175at2"/>
<dbReference type="PRINTS" id="PR00778">
    <property type="entry name" value="HTHARSR"/>
</dbReference>
<organism evidence="5 6">
    <name type="scientific">Paenibacillus selenitireducens</name>
    <dbReference type="NCBI Taxonomy" id="1324314"/>
    <lineage>
        <taxon>Bacteria</taxon>
        <taxon>Bacillati</taxon>
        <taxon>Bacillota</taxon>
        <taxon>Bacilli</taxon>
        <taxon>Bacillales</taxon>
        <taxon>Paenibacillaceae</taxon>
        <taxon>Paenibacillus</taxon>
    </lineage>
</organism>
<proteinExistence type="predicted"/>
<comment type="caution">
    <text evidence="5">The sequence shown here is derived from an EMBL/GenBank/DDBJ whole genome shotgun (WGS) entry which is preliminary data.</text>
</comment>
<dbReference type="CDD" id="cd00090">
    <property type="entry name" value="HTH_ARSR"/>
    <property type="match status" value="1"/>
</dbReference>
<dbReference type="GO" id="GO:0003700">
    <property type="term" value="F:DNA-binding transcription factor activity"/>
    <property type="evidence" value="ECO:0007669"/>
    <property type="project" value="InterPro"/>
</dbReference>
<evidence type="ECO:0000256" key="1">
    <source>
        <dbReference type="ARBA" id="ARBA00023015"/>
    </source>
</evidence>
<dbReference type="InterPro" id="IPR011991">
    <property type="entry name" value="ArsR-like_HTH"/>
</dbReference>
<dbReference type="AlphaFoldDB" id="A0A1T2XAC7"/>
<dbReference type="PANTHER" id="PTHR33154:SF33">
    <property type="entry name" value="TRANSCRIPTIONAL REPRESSOR SDPR"/>
    <property type="match status" value="1"/>
</dbReference>
<dbReference type="Pfam" id="PF01022">
    <property type="entry name" value="HTH_5"/>
    <property type="match status" value="1"/>
</dbReference>
<accession>A0A1T2XAC7</accession>
<keyword evidence="1" id="KW-0805">Transcription regulation</keyword>
<evidence type="ECO:0000259" key="4">
    <source>
        <dbReference type="PROSITE" id="PS50987"/>
    </source>
</evidence>
<reference evidence="5 6" key="1">
    <citation type="submission" date="2017-01" db="EMBL/GenBank/DDBJ databases">
        <title>Genome analysis of Paenibacillus selenitrireducens ES3-24.</title>
        <authorList>
            <person name="Xu D."/>
            <person name="Yao R."/>
            <person name="Zheng S."/>
        </authorList>
    </citation>
    <scope>NUCLEOTIDE SEQUENCE [LARGE SCALE GENOMIC DNA]</scope>
    <source>
        <strain evidence="5 6">ES3-24</strain>
    </source>
</reference>
<dbReference type="GO" id="GO:0003677">
    <property type="term" value="F:DNA binding"/>
    <property type="evidence" value="ECO:0007669"/>
    <property type="project" value="UniProtKB-KW"/>
</dbReference>
<evidence type="ECO:0000313" key="5">
    <source>
        <dbReference type="EMBL" id="OPA76847.1"/>
    </source>
</evidence>
<evidence type="ECO:0000256" key="3">
    <source>
        <dbReference type="ARBA" id="ARBA00023163"/>
    </source>
</evidence>
<gene>
    <name evidence="5" type="ORF">BVG16_16975</name>
</gene>
<evidence type="ECO:0000256" key="2">
    <source>
        <dbReference type="ARBA" id="ARBA00023125"/>
    </source>
</evidence>
<dbReference type="InterPro" id="IPR001845">
    <property type="entry name" value="HTH_ArsR_DNA-bd_dom"/>
</dbReference>
<sequence length="101" mass="11686">MTDIYRALGDATRRTILHQLAQGDKTQTEIVQAFAISQPAVKKHLQILLDEGLIHEQKDGKYRRYSLDRTILRSAYQTLFEDMGYILEDQLTSLQTYLKGK</sequence>
<dbReference type="InterPro" id="IPR036388">
    <property type="entry name" value="WH-like_DNA-bd_sf"/>
</dbReference>